<comment type="similarity">
    <text evidence="1">Belongs to the 5-formyltetrahydrofolate cyclo-ligase family.</text>
</comment>
<keyword evidence="2" id="KW-0547">Nucleotide-binding</keyword>
<dbReference type="GO" id="GO:0030272">
    <property type="term" value="F:5-formyltetrahydrofolate cyclo-ligase activity"/>
    <property type="evidence" value="ECO:0007669"/>
    <property type="project" value="UniProtKB-EC"/>
</dbReference>
<dbReference type="PIRSF" id="PIRSF006806">
    <property type="entry name" value="FTHF_cligase"/>
    <property type="match status" value="1"/>
</dbReference>
<sequence>MSVSIQKAALRKYLLEKRDATSAELREISSYKISQNLKQIDLFNDSQNIASYFPIGSEVNTNHIMLDILEQGKNLLLPKVVGDNLEFYTVTSLEKLEKGRFDIMEPKDSCKRAEKINCVLVPTVGVSKSGTRLGYGNGYYDKFLSTTNAVKISLTYSKQIVKSVPSNTHDIKIDWIVTENEIIKSYR</sequence>
<dbReference type="AlphaFoldDB" id="A0A075G3X1"/>
<dbReference type="InterPro" id="IPR002698">
    <property type="entry name" value="FTHF_cligase"/>
</dbReference>
<dbReference type="GO" id="GO:0009396">
    <property type="term" value="P:folic acid-containing compound biosynthetic process"/>
    <property type="evidence" value="ECO:0007669"/>
    <property type="project" value="TreeGrafter"/>
</dbReference>
<keyword evidence="4" id="KW-0436">Ligase</keyword>
<proteinExistence type="inferred from homology"/>
<dbReference type="PANTHER" id="PTHR23407:SF1">
    <property type="entry name" value="5-FORMYLTETRAHYDROFOLATE CYCLO-LIGASE"/>
    <property type="match status" value="1"/>
</dbReference>
<accession>A0A075G3X1</accession>
<dbReference type="SUPFAM" id="SSF100950">
    <property type="entry name" value="NagB/RpiA/CoA transferase-like"/>
    <property type="match status" value="1"/>
</dbReference>
<dbReference type="InterPro" id="IPR037171">
    <property type="entry name" value="NagB/RpiA_transferase-like"/>
</dbReference>
<dbReference type="Pfam" id="PF01812">
    <property type="entry name" value="5-FTHF_cyc-lig"/>
    <property type="match status" value="1"/>
</dbReference>
<dbReference type="InterPro" id="IPR024185">
    <property type="entry name" value="FTHF_cligase-like_sf"/>
</dbReference>
<dbReference type="NCBIfam" id="TIGR02727">
    <property type="entry name" value="MTHFS_bact"/>
    <property type="match status" value="1"/>
</dbReference>
<dbReference type="GO" id="GO:0005524">
    <property type="term" value="F:ATP binding"/>
    <property type="evidence" value="ECO:0007669"/>
    <property type="project" value="UniProtKB-KW"/>
</dbReference>
<keyword evidence="3" id="KW-0067">ATP-binding</keyword>
<evidence type="ECO:0000256" key="2">
    <source>
        <dbReference type="ARBA" id="ARBA00022741"/>
    </source>
</evidence>
<dbReference type="GO" id="GO:0035999">
    <property type="term" value="P:tetrahydrofolate interconversion"/>
    <property type="evidence" value="ECO:0007669"/>
    <property type="project" value="TreeGrafter"/>
</dbReference>
<organism evidence="4">
    <name type="scientific">uncultured marine thaumarchaeote KM3_04_D06</name>
    <dbReference type="NCBI Taxonomy" id="1455965"/>
    <lineage>
        <taxon>Archaea</taxon>
        <taxon>Nitrososphaerota</taxon>
        <taxon>environmental samples</taxon>
    </lineage>
</organism>
<reference evidence="4" key="1">
    <citation type="journal article" date="2014" name="Genome Biol. Evol.">
        <title>Pangenome evidence for extensive interdomain horizontal transfer affecting lineage core and shell genes in uncultured planktonic thaumarchaeota and euryarchaeota.</title>
        <authorList>
            <person name="Deschamps P."/>
            <person name="Zivanovic Y."/>
            <person name="Moreira D."/>
            <person name="Rodriguez-Valera F."/>
            <person name="Lopez-Garcia P."/>
        </authorList>
    </citation>
    <scope>NUCLEOTIDE SEQUENCE</scope>
</reference>
<protein>
    <submittedName>
        <fullName evidence="4">5-formyltetrahydrofolate cyclo-ligase</fullName>
        <ecNumber evidence="4">6.3.3.2</ecNumber>
    </submittedName>
</protein>
<dbReference type="EC" id="6.3.3.2" evidence="4"/>
<dbReference type="EMBL" id="KF900526">
    <property type="protein sequence ID" value="AIE98134.1"/>
    <property type="molecule type" value="Genomic_DNA"/>
</dbReference>
<dbReference type="PANTHER" id="PTHR23407">
    <property type="entry name" value="ATPASE INHIBITOR/5-FORMYLTETRAHYDROFOLATE CYCLO-LIGASE"/>
    <property type="match status" value="1"/>
</dbReference>
<evidence type="ECO:0000256" key="1">
    <source>
        <dbReference type="ARBA" id="ARBA00010638"/>
    </source>
</evidence>
<name>A0A075G3X1_9ARCH</name>
<dbReference type="Gene3D" id="3.40.50.10420">
    <property type="entry name" value="NagB/RpiA/CoA transferase-like"/>
    <property type="match status" value="1"/>
</dbReference>
<evidence type="ECO:0000313" key="4">
    <source>
        <dbReference type="EMBL" id="AIE98134.1"/>
    </source>
</evidence>
<evidence type="ECO:0000256" key="3">
    <source>
        <dbReference type="ARBA" id="ARBA00022840"/>
    </source>
</evidence>